<evidence type="ECO:0008006" key="2">
    <source>
        <dbReference type="Google" id="ProtNLM"/>
    </source>
</evidence>
<organism evidence="1">
    <name type="scientific">Curvibacter symbiont subsp. Hydra magnipapillata</name>
    <dbReference type="NCBI Taxonomy" id="667019"/>
    <lineage>
        <taxon>Bacteria</taxon>
        <taxon>Pseudomonadati</taxon>
        <taxon>Pseudomonadota</taxon>
        <taxon>Betaproteobacteria</taxon>
        <taxon>Burkholderiales</taxon>
        <taxon>Comamonadaceae</taxon>
        <taxon>Curvibacter</taxon>
    </lineage>
</organism>
<dbReference type="AlphaFoldDB" id="C9YDM4"/>
<reference evidence="1" key="1">
    <citation type="journal article" date="2010" name="Nature">
        <title>The Dynamic genome of Hydra.</title>
        <authorList>
            <person name="Chapman J.A."/>
            <person name="Kirkness E.F."/>
            <person name="Simakov O."/>
            <person name="Hampson S.E."/>
            <person name="Mitros T."/>
            <person name="Weinmaier T."/>
            <person name="Rattei T."/>
            <person name="Balasubramanian P.G."/>
            <person name="Borman J."/>
            <person name="Busam D."/>
            <person name="Disbennett K."/>
            <person name="Pfannkoch C."/>
            <person name="Sumin N."/>
            <person name="Sutton G."/>
            <person name="Viswanathan L."/>
            <person name="Walenz B."/>
            <person name="Goodstein D.M."/>
            <person name="Hellsten U."/>
            <person name="Kawashima T."/>
            <person name="Prochnik S.E."/>
            <person name="Putnam N.H."/>
            <person name="Shu S."/>
            <person name="Blumberg B."/>
            <person name="Dana C.E."/>
            <person name="Gee L."/>
            <person name="Kibler D.F."/>
            <person name="Law L."/>
            <person name="Lindgens D."/>
            <person name="Martinez D.E."/>
            <person name="Peng J."/>
            <person name="Wigge P.A."/>
            <person name="Bertulat B."/>
            <person name="Guder C."/>
            <person name="Nakamura Y."/>
            <person name="Ozbek S."/>
            <person name="Watanabe H."/>
            <person name="Khalturin K."/>
            <person name="Hemmrich G."/>
            <person name="Franke A."/>
            <person name="Augustin R."/>
            <person name="Fraune S."/>
            <person name="Hayakawa E."/>
            <person name="Hayakawa S."/>
            <person name="Hirose M."/>
            <person name="Hwang J."/>
            <person name="Ikeo K."/>
            <person name="Nishimiya-Fujisawa C."/>
            <person name="Ogura A."/>
            <person name="Takahashi T."/>
            <person name="Steinmetz P.R."/>
            <person name="Zhang X."/>
            <person name="Aufschnaiter R."/>
            <person name="Eder M.K."/>
            <person name="Gorny A.K."/>
            <person name="Salvenmoser W."/>
            <person name="Heimberg A.M."/>
            <person name="Wheeler B.M."/>
            <person name="Peterson K.J."/>
            <person name="Boettger A."/>
            <person name="Tischler P."/>
            <person name="Wolf A."/>
            <person name="Gojobori T."/>
            <person name="Remington K.A."/>
            <person name="Strausberg R.L."/>
            <person name="Venter J."/>
            <person name="Technau U."/>
            <person name="Hobmayer B."/>
            <person name="Bosch T.C."/>
            <person name="Holstein T.W."/>
            <person name="Fujisawa T."/>
            <person name="Bode H.R."/>
            <person name="David C.N."/>
            <person name="Rokhsar D.S."/>
            <person name="Steele R.E."/>
        </authorList>
    </citation>
    <scope>NUCLEOTIDE SEQUENCE</scope>
</reference>
<evidence type="ECO:0000313" key="1">
    <source>
        <dbReference type="EMBL" id="CBA31377.1"/>
    </source>
</evidence>
<name>C9YDM4_CURXX</name>
<dbReference type="InterPro" id="IPR013433">
    <property type="entry name" value="PHA_gran_rgn"/>
</dbReference>
<dbReference type="Pfam" id="PF09650">
    <property type="entry name" value="PHA_gran_rgn"/>
    <property type="match status" value="1"/>
</dbReference>
<sequence>MLTRGAPMADLHILREHSLGFAAARKIAFQWAEQAEQDFDMECTYVEGEGLDEVIFKRSGVSGMLQVSDSKFELSAKLGFLLGAFKDKIEAEIVKNLDQLLKPKAAAKGGAKKK</sequence>
<proteinExistence type="predicted"/>
<dbReference type="NCBIfam" id="TIGR02610">
    <property type="entry name" value="PHA_gran_rgn"/>
    <property type="match status" value="1"/>
</dbReference>
<accession>C9YDM4</accession>
<gene>
    <name evidence="1" type="ORF">Csp_F37210</name>
</gene>
<protein>
    <recommendedName>
        <fullName evidence="2">Polyhydroxyalkanoic acid synthase</fullName>
    </recommendedName>
</protein>
<dbReference type="EMBL" id="FN543106">
    <property type="protein sequence ID" value="CBA31377.1"/>
    <property type="molecule type" value="Genomic_DNA"/>
</dbReference>